<dbReference type="EMBL" id="JAAAID010005166">
    <property type="protein sequence ID" value="KAF9991515.1"/>
    <property type="molecule type" value="Genomic_DNA"/>
</dbReference>
<protein>
    <submittedName>
        <fullName evidence="2">Uncharacterized protein</fullName>
    </submittedName>
</protein>
<feature type="region of interest" description="Disordered" evidence="1">
    <location>
        <begin position="56"/>
        <end position="82"/>
    </location>
</feature>
<sequence>MKDRSAGGVPEWSVDDYKRLERALEEKSSELVIWKERAVALEKVVERIRMIKDKPEPTGLALDRNSSRDSDSFSNSSAGGRHHTLEELDQIVLQLEQLERRDQELQEVVLEAKRQTDLRLEAWKAKWVQVVQRKNAEIHRFQIELEKLMDAVDKDRARMEASMK</sequence>
<dbReference type="AlphaFoldDB" id="A0A9P6SQQ4"/>
<proteinExistence type="predicted"/>
<organism evidence="2 3">
    <name type="scientific">Entomortierella chlamydospora</name>
    <dbReference type="NCBI Taxonomy" id="101097"/>
    <lineage>
        <taxon>Eukaryota</taxon>
        <taxon>Fungi</taxon>
        <taxon>Fungi incertae sedis</taxon>
        <taxon>Mucoromycota</taxon>
        <taxon>Mortierellomycotina</taxon>
        <taxon>Mortierellomycetes</taxon>
        <taxon>Mortierellales</taxon>
        <taxon>Mortierellaceae</taxon>
        <taxon>Entomortierella</taxon>
    </lineage>
</organism>
<dbReference type="Proteomes" id="UP000703661">
    <property type="component" value="Unassembled WGS sequence"/>
</dbReference>
<evidence type="ECO:0000313" key="2">
    <source>
        <dbReference type="EMBL" id="KAF9991515.1"/>
    </source>
</evidence>
<feature type="non-terminal residue" evidence="2">
    <location>
        <position position="164"/>
    </location>
</feature>
<name>A0A9P6SQQ4_9FUNG</name>
<reference evidence="2" key="1">
    <citation type="journal article" date="2020" name="Fungal Divers.">
        <title>Resolving the Mortierellaceae phylogeny through synthesis of multi-gene phylogenetics and phylogenomics.</title>
        <authorList>
            <person name="Vandepol N."/>
            <person name="Liber J."/>
            <person name="Desiro A."/>
            <person name="Na H."/>
            <person name="Kennedy M."/>
            <person name="Barry K."/>
            <person name="Grigoriev I.V."/>
            <person name="Miller A.N."/>
            <person name="O'Donnell K."/>
            <person name="Stajich J.E."/>
            <person name="Bonito G."/>
        </authorList>
    </citation>
    <scope>NUCLEOTIDE SEQUENCE</scope>
    <source>
        <strain evidence="2">NRRL 2769</strain>
    </source>
</reference>
<evidence type="ECO:0000313" key="3">
    <source>
        <dbReference type="Proteomes" id="UP000703661"/>
    </source>
</evidence>
<comment type="caution">
    <text evidence="2">The sequence shown here is derived from an EMBL/GenBank/DDBJ whole genome shotgun (WGS) entry which is preliminary data.</text>
</comment>
<gene>
    <name evidence="2" type="ORF">BGZ80_009071</name>
</gene>
<accession>A0A9P6SQQ4</accession>
<evidence type="ECO:0000256" key="1">
    <source>
        <dbReference type="SAM" id="MobiDB-lite"/>
    </source>
</evidence>
<keyword evidence="3" id="KW-1185">Reference proteome</keyword>